<protein>
    <recommendedName>
        <fullName evidence="3">DUF1444 domain-containing protein</fullName>
    </recommendedName>
</protein>
<proteinExistence type="predicted"/>
<dbReference type="RefSeq" id="WP_139236326.1">
    <property type="nucleotide sequence ID" value="NZ_FOTW01000007.1"/>
</dbReference>
<name>A0A1I4KAZ8_9BURK</name>
<dbReference type="STRING" id="758825.SAMN02982985_01399"/>
<dbReference type="OrthoDB" id="8850471at2"/>
<accession>A0A1I4KAZ8</accession>
<organism evidence="1 2">
    <name type="scientific">Rugamonas rubra</name>
    <dbReference type="NCBI Taxonomy" id="758825"/>
    <lineage>
        <taxon>Bacteria</taxon>
        <taxon>Pseudomonadati</taxon>
        <taxon>Pseudomonadota</taxon>
        <taxon>Betaproteobacteria</taxon>
        <taxon>Burkholderiales</taxon>
        <taxon>Oxalobacteraceae</taxon>
        <taxon>Telluria group</taxon>
        <taxon>Rugamonas</taxon>
    </lineage>
</organism>
<dbReference type="Proteomes" id="UP000199470">
    <property type="component" value="Unassembled WGS sequence"/>
</dbReference>
<evidence type="ECO:0000313" key="1">
    <source>
        <dbReference type="EMBL" id="SFL76012.1"/>
    </source>
</evidence>
<reference evidence="1 2" key="1">
    <citation type="submission" date="2016-10" db="EMBL/GenBank/DDBJ databases">
        <authorList>
            <person name="de Groot N.N."/>
        </authorList>
    </citation>
    <scope>NUCLEOTIDE SEQUENCE [LARGE SCALE GENOMIC DNA]</scope>
    <source>
        <strain evidence="1 2">ATCC 43154</strain>
    </source>
</reference>
<gene>
    <name evidence="1" type="ORF">SAMN02982985_01399</name>
</gene>
<evidence type="ECO:0008006" key="3">
    <source>
        <dbReference type="Google" id="ProtNLM"/>
    </source>
</evidence>
<dbReference type="AlphaFoldDB" id="A0A1I4KAZ8"/>
<dbReference type="EMBL" id="FOTW01000007">
    <property type="protein sequence ID" value="SFL76012.1"/>
    <property type="molecule type" value="Genomic_DNA"/>
</dbReference>
<keyword evidence="2" id="KW-1185">Reference proteome</keyword>
<sequence>MFGFLKKPAARQTPSLRREQLQPRIKHVHFIDALRQAGVPQEQWPCTTPLCGELLVTYAFDLADGFVMATPAMLREAGVIGDELAELGRANLRRAMPQPQFFAKDGCGLAHTGGELEATLLLLDEVWQRMQPNFAGAILATVPRRDRILLCDGANPAATAALARQTGEFFDEQDDAHRLSTQLMRRNGDGWSLFNAH</sequence>
<evidence type="ECO:0000313" key="2">
    <source>
        <dbReference type="Proteomes" id="UP000199470"/>
    </source>
</evidence>